<gene>
    <name evidence="2" type="ORF">AWB90_20815</name>
    <name evidence="1" type="ORF">AWB91_02550</name>
</gene>
<reference evidence="1" key="3">
    <citation type="submission" date="2016-01" db="EMBL/GenBank/DDBJ databases">
        <authorList>
            <person name="Ana R.F.D.C."/>
            <person name="Tarcisio F."/>
            <person name="Maria L.L."/>
            <person name="Monica P."/>
            <person name="Wana L.O.D.C."/>
            <person name="Elisabetta G."/>
            <person name="Jeann R.D.C.B."/>
            <person name="Veronica D.S."/>
            <person name="Karla V.B.L."/>
            <person name="Roberto B."/>
            <person name="Antonella G."/>
            <person name="Anna F."/>
            <person name="Alessandro M."/>
            <person name="Pamela F."/>
            <person name="Francesca D.L."/>
            <person name="Giulia F.S."/>
            <person name="Sara T."/>
            <person name="Fabio R."/>
            <person name="Olivier J."/>
            <person name="Nicola S."/>
            <person name="Enrico T."/>
        </authorList>
    </citation>
    <scope>NUCLEOTIDE SEQUENCE</scope>
    <source>
        <strain evidence="1">FI-07156</strain>
    </source>
</reference>
<sequence>MRLWYLDSQHTMCKRGVDVIGPKVTRQGHAILEIPDATGAAPQQTLALALLDFASHDKFIAVQLHVDVLGAHTGQLNLDHVGGVSL</sequence>
<accession>A0A1X2A6E2</accession>
<dbReference type="EMBL" id="LQPK01000034">
    <property type="protein sequence ID" value="ORW28105.1"/>
    <property type="molecule type" value="Genomic_DNA"/>
</dbReference>
<evidence type="ECO:0000313" key="4">
    <source>
        <dbReference type="Proteomes" id="UP000193801"/>
    </source>
</evidence>
<dbReference type="Proteomes" id="UP000193801">
    <property type="component" value="Unassembled WGS sequence"/>
</dbReference>
<evidence type="ECO:0000313" key="2">
    <source>
        <dbReference type="EMBL" id="ORW41726.1"/>
    </source>
</evidence>
<name>A0A1X2A6E2_9MYCO</name>
<keyword evidence="4" id="KW-1185">Reference proteome</keyword>
<evidence type="ECO:0000313" key="3">
    <source>
        <dbReference type="Proteomes" id="UP000193285"/>
    </source>
</evidence>
<organism evidence="2 3">
    <name type="scientific">Mycobacterium paraense</name>
    <dbReference type="NCBI Taxonomy" id="767916"/>
    <lineage>
        <taxon>Bacteria</taxon>
        <taxon>Bacillati</taxon>
        <taxon>Actinomycetota</taxon>
        <taxon>Actinomycetes</taxon>
        <taxon>Mycobacteriales</taxon>
        <taxon>Mycobacteriaceae</taxon>
        <taxon>Mycobacterium</taxon>
        <taxon>Mycobacterium simiae complex</taxon>
    </lineage>
</organism>
<dbReference type="AlphaFoldDB" id="A0A1X2A6E2"/>
<dbReference type="EMBL" id="LQPN01000063">
    <property type="protein sequence ID" value="ORW41726.1"/>
    <property type="molecule type" value="Genomic_DNA"/>
</dbReference>
<evidence type="ECO:0000313" key="1">
    <source>
        <dbReference type="EMBL" id="ORW28105.1"/>
    </source>
</evidence>
<reference evidence="2" key="2">
    <citation type="submission" date="2016-01" db="EMBL/GenBank/DDBJ databases">
        <authorList>
            <person name="Oliw E.H."/>
        </authorList>
    </citation>
    <scope>NUCLEOTIDE SEQUENCE</scope>
    <source>
        <strain evidence="2">IEC33</strain>
    </source>
</reference>
<comment type="caution">
    <text evidence="2">The sequence shown here is derived from an EMBL/GenBank/DDBJ whole genome shotgun (WGS) entry which is preliminary data.</text>
</comment>
<protein>
    <submittedName>
        <fullName evidence="2">Uncharacterized protein</fullName>
    </submittedName>
</protein>
<dbReference type="Proteomes" id="UP000193285">
    <property type="component" value="Unassembled WGS sequence"/>
</dbReference>
<proteinExistence type="predicted"/>
<reference evidence="3 4" key="1">
    <citation type="journal article" date="2015" name="Emerg. Microbes Infect.">
        <title>Characterization of 17 strains belonging to the Mycobacterium simiae complex and description of Mycobacterium paraense sp. nov.</title>
        <authorList>
            <person name="Fusco da Costa A.R."/>
            <person name="Fedrizzi T."/>
            <person name="Lopes M.L."/>
            <person name="Pecorari M."/>
            <person name="Oliveira da Costa W.L."/>
            <person name="Giacobazzi E."/>
            <person name="da Costa Bahia J.R."/>
            <person name="De Sanctis V."/>
            <person name="Batista Lima K.V."/>
            <person name="Bertorelli R."/>
            <person name="Grottola A."/>
            <person name="Fabio A."/>
            <person name="Mariottini A."/>
            <person name="Ferretti P."/>
            <person name="Di Leva F."/>
            <person name="Fregni Serpini G."/>
            <person name="Tagliazucchi S."/>
            <person name="Rumpianesi F."/>
            <person name="Jousson O."/>
            <person name="Segata N."/>
            <person name="Tortoli E."/>
        </authorList>
    </citation>
    <scope>NUCLEOTIDE SEQUENCE [LARGE SCALE GENOMIC DNA]</scope>
    <source>
        <strain evidence="1 4">FI-07156</strain>
        <strain evidence="2 3">IEC33</strain>
    </source>
</reference>